<keyword evidence="5" id="KW-0678">Repressor</keyword>
<keyword evidence="8" id="KW-0238">DNA-binding</keyword>
<organism evidence="13 14">
    <name type="scientific">Alcaligenes phenolicus</name>
    <dbReference type="NCBI Taxonomy" id="232846"/>
    <lineage>
        <taxon>Bacteria</taxon>
        <taxon>Pseudomonadati</taxon>
        <taxon>Pseudomonadota</taxon>
        <taxon>Betaproteobacteria</taxon>
        <taxon>Burkholderiales</taxon>
        <taxon>Alcaligenaceae</taxon>
        <taxon>Alcaligenes</taxon>
    </lineage>
</organism>
<gene>
    <name evidence="13" type="ORF">OSH02_13255</name>
</gene>
<dbReference type="GO" id="GO:0003700">
    <property type="term" value="F:DNA-binding transcription factor activity"/>
    <property type="evidence" value="ECO:0007669"/>
    <property type="project" value="InterPro"/>
</dbReference>
<protein>
    <recommendedName>
        <fullName evidence="3">HTH-type transcriptional regulator MetR</fullName>
    </recommendedName>
</protein>
<evidence type="ECO:0000256" key="3">
    <source>
        <dbReference type="ARBA" id="ARBA00019365"/>
    </source>
</evidence>
<dbReference type="InterPro" id="IPR036390">
    <property type="entry name" value="WH_DNA-bd_sf"/>
</dbReference>
<proteinExistence type="inferred from homology"/>
<keyword evidence="10" id="KW-0804">Transcription</keyword>
<dbReference type="AlphaFoldDB" id="A0AAW5W1Y5"/>
<evidence type="ECO:0000256" key="5">
    <source>
        <dbReference type="ARBA" id="ARBA00022491"/>
    </source>
</evidence>
<dbReference type="GeneID" id="94040310"/>
<accession>A0AAW5W1Y5</accession>
<comment type="subcellular location">
    <subcellularLocation>
        <location evidence="1">Cytoplasm</location>
    </subcellularLocation>
</comment>
<dbReference type="PROSITE" id="PS50931">
    <property type="entry name" value="HTH_LYSR"/>
    <property type="match status" value="1"/>
</dbReference>
<evidence type="ECO:0000256" key="9">
    <source>
        <dbReference type="ARBA" id="ARBA00023159"/>
    </source>
</evidence>
<keyword evidence="4" id="KW-0963">Cytoplasm</keyword>
<feature type="domain" description="HTH lysR-type" evidence="12">
    <location>
        <begin position="1"/>
        <end position="59"/>
    </location>
</feature>
<dbReference type="SUPFAM" id="SSF46785">
    <property type="entry name" value="Winged helix' DNA-binding domain"/>
    <property type="match status" value="1"/>
</dbReference>
<evidence type="ECO:0000256" key="2">
    <source>
        <dbReference type="ARBA" id="ARBA00009437"/>
    </source>
</evidence>
<keyword evidence="11" id="KW-0486">Methionine biosynthesis</keyword>
<keyword evidence="6" id="KW-0028">Amino-acid biosynthesis</keyword>
<evidence type="ECO:0000313" key="13">
    <source>
        <dbReference type="EMBL" id="MCX5566334.1"/>
    </source>
</evidence>
<name>A0AAW5W1Y5_9BURK</name>
<evidence type="ECO:0000256" key="11">
    <source>
        <dbReference type="ARBA" id="ARBA00023167"/>
    </source>
</evidence>
<dbReference type="Pfam" id="PF03466">
    <property type="entry name" value="LysR_substrate"/>
    <property type="match status" value="1"/>
</dbReference>
<dbReference type="GO" id="GO:0000976">
    <property type="term" value="F:transcription cis-regulatory region binding"/>
    <property type="evidence" value="ECO:0007669"/>
    <property type="project" value="TreeGrafter"/>
</dbReference>
<dbReference type="Gene3D" id="3.40.190.10">
    <property type="entry name" value="Periplasmic binding protein-like II"/>
    <property type="match status" value="1"/>
</dbReference>
<sequence length="313" mass="34880">MLERIHLAVVQQVDKQGSLTAAAAVLHVTQSALSHTMRKLEQQLGTEIWRREGRSLQLTQAGQYLLAVANRVLPQLDLAEERLGQFAQGERGSLRIGMECHPCYQWLLKIVSPYLSAWPDVDVDVKQKFQFGGIGALFGYEIDLLVTPDPLYKPGLKFEPVFDYEQVLVVNKAHALAKVDYAKPKDLDREVLISYPVDIDRLDIYNQFLLPAGIAPRRHKAIETTDIMMQMVASGRGVAALPRWLVEEYAEKLDVVPVRLGKHGIAKQIFLGMRETETVIDYLQAFMELARGSGPSGIGMQVSPKASAQDGTS</sequence>
<reference evidence="13" key="1">
    <citation type="submission" date="2022-11" db="EMBL/GenBank/DDBJ databases">
        <title>Biodiversity and phylogenetic relationships of bacteria.</title>
        <authorList>
            <person name="Machado R.A.R."/>
            <person name="Bhat A."/>
            <person name="Loulou A."/>
            <person name="Kallel S."/>
        </authorList>
    </citation>
    <scope>NUCLEOTIDE SEQUENCE</scope>
    <source>
        <strain evidence="13">DSM 16503</strain>
    </source>
</reference>
<comment type="caution">
    <text evidence="13">The sequence shown here is derived from an EMBL/GenBank/DDBJ whole genome shotgun (WGS) entry which is preliminary data.</text>
</comment>
<dbReference type="Pfam" id="PF00126">
    <property type="entry name" value="HTH_1"/>
    <property type="match status" value="1"/>
</dbReference>
<dbReference type="InterPro" id="IPR005119">
    <property type="entry name" value="LysR_subst-bd"/>
</dbReference>
<evidence type="ECO:0000256" key="4">
    <source>
        <dbReference type="ARBA" id="ARBA00022490"/>
    </source>
</evidence>
<evidence type="ECO:0000313" key="14">
    <source>
        <dbReference type="Proteomes" id="UP001208074"/>
    </source>
</evidence>
<evidence type="ECO:0000256" key="7">
    <source>
        <dbReference type="ARBA" id="ARBA00023015"/>
    </source>
</evidence>
<dbReference type="Proteomes" id="UP001208074">
    <property type="component" value="Unassembled WGS sequence"/>
</dbReference>
<comment type="similarity">
    <text evidence="2">Belongs to the LysR transcriptional regulatory family.</text>
</comment>
<dbReference type="InterPro" id="IPR036388">
    <property type="entry name" value="WH-like_DNA-bd_sf"/>
</dbReference>
<dbReference type="PANTHER" id="PTHR30126:SF25">
    <property type="entry name" value="HTH-TYPE TRANSCRIPTIONAL REGULATOR METR"/>
    <property type="match status" value="1"/>
</dbReference>
<dbReference type="Gene3D" id="1.10.10.10">
    <property type="entry name" value="Winged helix-like DNA-binding domain superfamily/Winged helix DNA-binding domain"/>
    <property type="match status" value="1"/>
</dbReference>
<dbReference type="SUPFAM" id="SSF53850">
    <property type="entry name" value="Periplasmic binding protein-like II"/>
    <property type="match status" value="1"/>
</dbReference>
<evidence type="ECO:0000256" key="1">
    <source>
        <dbReference type="ARBA" id="ARBA00004496"/>
    </source>
</evidence>
<dbReference type="PRINTS" id="PR00039">
    <property type="entry name" value="HTHLYSR"/>
</dbReference>
<evidence type="ECO:0000259" key="12">
    <source>
        <dbReference type="PROSITE" id="PS50931"/>
    </source>
</evidence>
<evidence type="ECO:0000256" key="8">
    <source>
        <dbReference type="ARBA" id="ARBA00023125"/>
    </source>
</evidence>
<dbReference type="InterPro" id="IPR000847">
    <property type="entry name" value="LysR_HTH_N"/>
</dbReference>
<dbReference type="EMBL" id="JAPKNB010000009">
    <property type="protein sequence ID" value="MCX5566334.1"/>
    <property type="molecule type" value="Genomic_DNA"/>
</dbReference>
<keyword evidence="9" id="KW-0010">Activator</keyword>
<evidence type="ECO:0000256" key="10">
    <source>
        <dbReference type="ARBA" id="ARBA00023163"/>
    </source>
</evidence>
<dbReference type="GO" id="GO:0005737">
    <property type="term" value="C:cytoplasm"/>
    <property type="evidence" value="ECO:0007669"/>
    <property type="project" value="UniProtKB-SubCell"/>
</dbReference>
<dbReference type="PANTHER" id="PTHR30126">
    <property type="entry name" value="HTH-TYPE TRANSCRIPTIONAL REGULATOR"/>
    <property type="match status" value="1"/>
</dbReference>
<dbReference type="GO" id="GO:0009086">
    <property type="term" value="P:methionine biosynthetic process"/>
    <property type="evidence" value="ECO:0007669"/>
    <property type="project" value="UniProtKB-KW"/>
</dbReference>
<dbReference type="CDD" id="cd08441">
    <property type="entry name" value="PBP2_MetR"/>
    <property type="match status" value="1"/>
</dbReference>
<evidence type="ECO:0000256" key="6">
    <source>
        <dbReference type="ARBA" id="ARBA00022605"/>
    </source>
</evidence>
<keyword evidence="7" id="KW-0805">Transcription regulation</keyword>
<dbReference type="InterPro" id="IPR037406">
    <property type="entry name" value="MetR_PBP2"/>
</dbReference>
<dbReference type="RefSeq" id="WP_026482796.1">
    <property type="nucleotide sequence ID" value="NZ_DAMBOE010000006.1"/>
</dbReference>